<accession>A0A4Y9KYG2</accession>
<sequence>MIFKVLMKGAGGATPLAWLFVALFGTFAYGQASTTSSTQPSITMMGPAEASNASVIRDALGRPCLDVEAAARRQVVNPQMLDHVVSINNKCPRLIKLKVCYLKSDRCRELDLQSYKRVDTILGTMAGVSFFRYMILQR</sequence>
<comment type="caution">
    <text evidence="1">The sequence shown here is derived from an EMBL/GenBank/DDBJ whole genome shotgun (WGS) entry which is preliminary data.</text>
</comment>
<dbReference type="RefSeq" id="WP_135170480.1">
    <property type="nucleotide sequence ID" value="NZ_SPQU01000011.1"/>
</dbReference>
<dbReference type="Proteomes" id="UP000298225">
    <property type="component" value="Unassembled WGS sequence"/>
</dbReference>
<evidence type="ECO:0000313" key="1">
    <source>
        <dbReference type="EMBL" id="TFV36378.1"/>
    </source>
</evidence>
<dbReference type="AlphaFoldDB" id="A0A4Y9KYG2"/>
<name>A0A4Y9KYG2_9BRAD</name>
<proteinExistence type="predicted"/>
<gene>
    <name evidence="1" type="ORF">E4K66_24090</name>
</gene>
<evidence type="ECO:0000313" key="2">
    <source>
        <dbReference type="Proteomes" id="UP000298225"/>
    </source>
</evidence>
<dbReference type="OrthoDB" id="7960469at2"/>
<organism evidence="1 2">
    <name type="scientific">Bradyrhizobium frederickii</name>
    <dbReference type="NCBI Taxonomy" id="2560054"/>
    <lineage>
        <taxon>Bacteria</taxon>
        <taxon>Pseudomonadati</taxon>
        <taxon>Pseudomonadota</taxon>
        <taxon>Alphaproteobacteria</taxon>
        <taxon>Hyphomicrobiales</taxon>
        <taxon>Nitrobacteraceae</taxon>
        <taxon>Bradyrhizobium</taxon>
    </lineage>
</organism>
<reference evidence="1 2" key="1">
    <citation type="submission" date="2019-03" db="EMBL/GenBank/DDBJ databases">
        <title>Bradyrhizobium strains diversity isolated from Chamaecrista fasciculata.</title>
        <authorList>
            <person name="Urquiaga M.C.O."/>
            <person name="Hungria M."/>
            <person name="Delamuta J.R.M."/>
        </authorList>
    </citation>
    <scope>NUCLEOTIDE SEQUENCE [LARGE SCALE GENOMIC DNA]</scope>
    <source>
        <strain evidence="1 2">CNPSo 3424</strain>
    </source>
</reference>
<keyword evidence="2" id="KW-1185">Reference proteome</keyword>
<dbReference type="EMBL" id="SPQU01000011">
    <property type="protein sequence ID" value="TFV36378.1"/>
    <property type="molecule type" value="Genomic_DNA"/>
</dbReference>
<protein>
    <submittedName>
        <fullName evidence="1">Uncharacterized protein</fullName>
    </submittedName>
</protein>